<dbReference type="GO" id="GO:0005886">
    <property type="term" value="C:plasma membrane"/>
    <property type="evidence" value="ECO:0007669"/>
    <property type="project" value="UniProtKB-SubCell"/>
</dbReference>
<dbReference type="OrthoDB" id="1522493at2"/>
<keyword evidence="3" id="KW-1003">Cell membrane</keyword>
<dbReference type="InterPro" id="IPR049278">
    <property type="entry name" value="MS_channel_C"/>
</dbReference>
<evidence type="ECO:0000259" key="8">
    <source>
        <dbReference type="Pfam" id="PF00924"/>
    </source>
</evidence>
<dbReference type="InterPro" id="IPR006685">
    <property type="entry name" value="MscS_channel_2nd"/>
</dbReference>
<dbReference type="SUPFAM" id="SSF82689">
    <property type="entry name" value="Mechanosensitive channel protein MscS (YggB), C-terminal domain"/>
    <property type="match status" value="1"/>
</dbReference>
<comment type="subcellular location">
    <subcellularLocation>
        <location evidence="1">Cell membrane</location>
        <topology evidence="1">Multi-pass membrane protein</topology>
    </subcellularLocation>
</comment>
<gene>
    <name evidence="10" type="ORF">I602_2404</name>
    <name evidence="11" type="ORF">SAMN05444353_2179</name>
</gene>
<dbReference type="Gene3D" id="2.30.30.60">
    <property type="match status" value="1"/>
</dbReference>
<evidence type="ECO:0000256" key="1">
    <source>
        <dbReference type="ARBA" id="ARBA00004651"/>
    </source>
</evidence>
<evidence type="ECO:0000313" key="12">
    <source>
        <dbReference type="Proteomes" id="UP000037716"/>
    </source>
</evidence>
<dbReference type="Pfam" id="PF21082">
    <property type="entry name" value="MS_channel_3rd"/>
    <property type="match status" value="1"/>
</dbReference>
<dbReference type="RefSeq" id="WP_053974915.1">
    <property type="nucleotide sequence ID" value="NZ_FNUE01000002.1"/>
</dbReference>
<evidence type="ECO:0000313" key="13">
    <source>
        <dbReference type="Proteomes" id="UP000183071"/>
    </source>
</evidence>
<comment type="similarity">
    <text evidence="2">Belongs to the MscS (TC 1.A.23) family.</text>
</comment>
<dbReference type="PATRIC" id="fig|1300348.6.peg.2405"/>
<feature type="transmembrane region" description="Helical" evidence="7">
    <location>
        <begin position="59"/>
        <end position="77"/>
    </location>
</feature>
<dbReference type="EMBL" id="LGBR01000001">
    <property type="protein sequence ID" value="KOY52844.1"/>
    <property type="molecule type" value="Genomic_DNA"/>
</dbReference>
<dbReference type="EMBL" id="FNUE01000002">
    <property type="protein sequence ID" value="SEE53268.1"/>
    <property type="molecule type" value="Genomic_DNA"/>
</dbReference>
<dbReference type="PANTHER" id="PTHR30221:SF1">
    <property type="entry name" value="SMALL-CONDUCTANCE MECHANOSENSITIVE CHANNEL"/>
    <property type="match status" value="1"/>
</dbReference>
<evidence type="ECO:0000313" key="11">
    <source>
        <dbReference type="EMBL" id="SEE53268.1"/>
    </source>
</evidence>
<dbReference type="InterPro" id="IPR023408">
    <property type="entry name" value="MscS_beta-dom_sf"/>
</dbReference>
<comment type="caution">
    <text evidence="10">The sequence shown here is derived from an EMBL/GenBank/DDBJ whole genome shotgun (WGS) entry which is preliminary data.</text>
</comment>
<feature type="transmembrane region" description="Helical" evidence="7">
    <location>
        <begin position="89"/>
        <end position="108"/>
    </location>
</feature>
<dbReference type="InterPro" id="IPR008910">
    <property type="entry name" value="MSC_TM_helix"/>
</dbReference>
<name>A0A0N0UNZ2_9FLAO</name>
<dbReference type="InterPro" id="IPR045275">
    <property type="entry name" value="MscS_archaea/bacteria_type"/>
</dbReference>
<dbReference type="SUPFAM" id="SSF82861">
    <property type="entry name" value="Mechanosensitive channel protein MscS (YggB), transmembrane region"/>
    <property type="match status" value="1"/>
</dbReference>
<dbReference type="InterPro" id="IPR011014">
    <property type="entry name" value="MscS_channel_TM-2"/>
</dbReference>
<feature type="domain" description="Mechanosensitive ion channel MscS" evidence="8">
    <location>
        <begin position="107"/>
        <end position="172"/>
    </location>
</feature>
<reference evidence="11 13" key="2">
    <citation type="submission" date="2016-10" db="EMBL/GenBank/DDBJ databases">
        <authorList>
            <person name="Varghese N."/>
            <person name="Submissions S."/>
        </authorList>
    </citation>
    <scope>NUCLEOTIDE SEQUENCE [LARGE SCALE GENOMIC DNA]</scope>
    <source>
        <strain evidence="11 13">DSW-5</strain>
    </source>
</reference>
<evidence type="ECO:0000256" key="3">
    <source>
        <dbReference type="ARBA" id="ARBA00022475"/>
    </source>
</evidence>
<evidence type="ECO:0000256" key="6">
    <source>
        <dbReference type="ARBA" id="ARBA00023136"/>
    </source>
</evidence>
<reference evidence="10 12" key="1">
    <citation type="submission" date="2015-07" db="EMBL/GenBank/DDBJ databases">
        <title>Genome of Polaribacter dokdonenesis DSW-5, isolated from seawater off Dokdo in Korea.</title>
        <authorList>
            <person name="Yoon K."/>
            <person name="Song J.Y."/>
            <person name="Kim J.F."/>
        </authorList>
    </citation>
    <scope>NUCLEOTIDE SEQUENCE [LARGE SCALE GENOMIC DNA]</scope>
    <source>
        <strain evidence="10 12">DSW-5</strain>
    </source>
</reference>
<dbReference type="Proteomes" id="UP000037716">
    <property type="component" value="Unassembled WGS sequence"/>
</dbReference>
<dbReference type="Gene3D" id="1.10.287.1260">
    <property type="match status" value="1"/>
</dbReference>
<evidence type="ECO:0000313" key="10">
    <source>
        <dbReference type="EMBL" id="KOY52844.1"/>
    </source>
</evidence>
<dbReference type="Gene3D" id="3.30.70.100">
    <property type="match status" value="1"/>
</dbReference>
<keyword evidence="6 7" id="KW-0472">Membrane</keyword>
<evidence type="ECO:0000256" key="7">
    <source>
        <dbReference type="SAM" id="Phobius"/>
    </source>
</evidence>
<keyword evidence="13" id="KW-1185">Reference proteome</keyword>
<sequence>MNKIIEKLELWKDMFIKNIPNIAIAIIVLIVSYFASRAISSFVNKAIGSRISQKSVRNLVSRIASALIFLLGLYFAMTILKFDDTLKTIVSAAGVSGIVIGLALQGTLSNTISGVVLSFRKNLGIGNWIETNGYSGEVIDINLNYFVIKEADNNMVILPNKTILESPFKNYSLTTKMRISIECGVEYGADLEKVESLTKDVITSNFNQKEIDKHVEFYYTEFADSSINFLCRFWVDSQNALEKLKAKSKAIIEIKKAFDKEGINIPFPIRTLEFSNKLDIQNQIAKSNNSQNQE</sequence>
<proteinExistence type="inferred from homology"/>
<dbReference type="SUPFAM" id="SSF50182">
    <property type="entry name" value="Sm-like ribonucleoproteins"/>
    <property type="match status" value="1"/>
</dbReference>
<dbReference type="InterPro" id="IPR010920">
    <property type="entry name" value="LSM_dom_sf"/>
</dbReference>
<keyword evidence="4 7" id="KW-0812">Transmembrane</keyword>
<evidence type="ECO:0000256" key="4">
    <source>
        <dbReference type="ARBA" id="ARBA00022692"/>
    </source>
</evidence>
<evidence type="ECO:0000256" key="2">
    <source>
        <dbReference type="ARBA" id="ARBA00008017"/>
    </source>
</evidence>
<accession>A0A0N0UNZ2</accession>
<dbReference type="Pfam" id="PF00924">
    <property type="entry name" value="MS_channel_2nd"/>
    <property type="match status" value="1"/>
</dbReference>
<protein>
    <submittedName>
        <fullName evidence="10 11">Small-conductance mechanosensitive channel</fullName>
    </submittedName>
</protein>
<dbReference type="PANTHER" id="PTHR30221">
    <property type="entry name" value="SMALL-CONDUCTANCE MECHANOSENSITIVE CHANNEL"/>
    <property type="match status" value="1"/>
</dbReference>
<feature type="domain" description="Mechanosensitive ion channel MscS C-terminal" evidence="9">
    <location>
        <begin position="180"/>
        <end position="265"/>
    </location>
</feature>
<dbReference type="Pfam" id="PF05552">
    <property type="entry name" value="MS_channel_1st_1"/>
    <property type="match status" value="1"/>
</dbReference>
<dbReference type="AlphaFoldDB" id="A0A0N0UNZ2"/>
<evidence type="ECO:0000259" key="9">
    <source>
        <dbReference type="Pfam" id="PF21082"/>
    </source>
</evidence>
<dbReference type="Proteomes" id="UP000183071">
    <property type="component" value="Unassembled WGS sequence"/>
</dbReference>
<keyword evidence="5 7" id="KW-1133">Transmembrane helix</keyword>
<organism evidence="10 12">
    <name type="scientific">Polaribacter dokdonensis DSW-5</name>
    <dbReference type="NCBI Taxonomy" id="1300348"/>
    <lineage>
        <taxon>Bacteria</taxon>
        <taxon>Pseudomonadati</taxon>
        <taxon>Bacteroidota</taxon>
        <taxon>Flavobacteriia</taxon>
        <taxon>Flavobacteriales</taxon>
        <taxon>Flavobacteriaceae</taxon>
    </lineage>
</organism>
<feature type="transmembrane region" description="Helical" evidence="7">
    <location>
        <begin position="21"/>
        <end position="39"/>
    </location>
</feature>
<evidence type="ECO:0000256" key="5">
    <source>
        <dbReference type="ARBA" id="ARBA00022989"/>
    </source>
</evidence>
<dbReference type="GO" id="GO:0008381">
    <property type="term" value="F:mechanosensitive monoatomic ion channel activity"/>
    <property type="evidence" value="ECO:0007669"/>
    <property type="project" value="InterPro"/>
</dbReference>
<dbReference type="STRING" id="1300348.I602_2404"/>
<dbReference type="InterPro" id="IPR011066">
    <property type="entry name" value="MscS_channel_C_sf"/>
</dbReference>